<dbReference type="GO" id="GO:0006552">
    <property type="term" value="P:L-leucine catabolic process"/>
    <property type="evidence" value="ECO:0007669"/>
    <property type="project" value="TreeGrafter"/>
</dbReference>
<reference evidence="3 4" key="1">
    <citation type="submission" date="2017-04" db="EMBL/GenBank/DDBJ databases">
        <title>Complete genome sequence of Burkholderia cenocepacia PC184 Midwest clone.</title>
        <authorList>
            <person name="Mulks M.H."/>
            <person name="Cooper V.S."/>
        </authorList>
    </citation>
    <scope>NUCLEOTIDE SEQUENCE [LARGE SCALE GENOMIC DNA]</scope>
    <source>
        <strain evidence="3 4">PC184 Mulks</strain>
    </source>
</reference>
<dbReference type="EMBL" id="CP021067">
    <property type="protein sequence ID" value="AWG28823.1"/>
    <property type="molecule type" value="Genomic_DNA"/>
</dbReference>
<evidence type="ECO:0000313" key="4">
    <source>
        <dbReference type="Proteomes" id="UP000244809"/>
    </source>
</evidence>
<dbReference type="AlphaFoldDB" id="A0AAD0NAW3"/>
<dbReference type="RefSeq" id="WP_006480548.1">
    <property type="nucleotide sequence ID" value="NZ_CADEUB010000002.1"/>
</dbReference>
<proteinExistence type="inferred from homology"/>
<sequence length="535" mass="57466">MPIIESKLNPRSEDFRANAAALEAVVADLRAKIEQLAQGGGQAARDKHLSRGKLLPRDRIAQLLDPGAPFLEFSQLAANGMYNDDAPGAGVITGIGRIAGRECVIVCNDATVKGGTYYPVTVKKHVRAQEIAAENRLPCVYLVDSGGANLPNQDDVFPDRDHFGRIFFNQATMSAAGIAQIAVVMGSCTAGGAYVPAMSDESIIVKDQGTIFLGGPPLVKAATGEEVSAEDLGGGDVHTRLSGVADHLAQNDAHALSIARNIVSHLAPKIAPPLALREPKPPRYDAKSLYGVIPVDTRKPFDVREVIARIVDDSEFDEFKARFGTTLVTGFAHIWGHPVGIVANNGILFSESAVKGAHFIELCCQRKIPLVFLQNITGFMVGRKYENEGIARHGAKMVTAVSNAKVPKFTVIIGGSFGAGNYGMCGRAFGPRFLWMWPNARISVMGGEQAASVLATVRRDGIEAKGGSWSAEEEDAFKQPIRDQYERQGHPYYASARLWDDGVIDPAQTRDVLGLGLAASMNAPIDDTRFGVFRM</sequence>
<name>A0AAD0NAW3_9BURK</name>
<dbReference type="GO" id="GO:1905202">
    <property type="term" value="C:methylcrotonoyl-CoA carboxylase complex"/>
    <property type="evidence" value="ECO:0007669"/>
    <property type="project" value="TreeGrafter"/>
</dbReference>
<accession>A0AAD0NAW3</accession>
<dbReference type="GO" id="GO:0004485">
    <property type="term" value="F:methylcrotonoyl-CoA carboxylase activity"/>
    <property type="evidence" value="ECO:0007669"/>
    <property type="project" value="TreeGrafter"/>
</dbReference>
<dbReference type="InterPro" id="IPR011763">
    <property type="entry name" value="COA_CT_C"/>
</dbReference>
<dbReference type="Proteomes" id="UP000244809">
    <property type="component" value="Chromosome 1"/>
</dbReference>
<dbReference type="Gene3D" id="3.90.226.10">
    <property type="entry name" value="2-enoyl-CoA Hydratase, Chain A, domain 1"/>
    <property type="match status" value="2"/>
</dbReference>
<evidence type="ECO:0000256" key="1">
    <source>
        <dbReference type="ARBA" id="ARBA00006102"/>
    </source>
</evidence>
<dbReference type="InterPro" id="IPR011762">
    <property type="entry name" value="COA_CT_N"/>
</dbReference>
<dbReference type="FunFam" id="3.90.226.10:FF:000007">
    <property type="entry name" value="Methylcrotonoyl-CoA carboxylase subunit beta"/>
    <property type="match status" value="1"/>
</dbReference>
<dbReference type="PANTHER" id="PTHR22855:SF13">
    <property type="entry name" value="METHYLCROTONOYL-COA CARBOXYLASE BETA CHAIN, MITOCHONDRIAL"/>
    <property type="match status" value="1"/>
</dbReference>
<comment type="similarity">
    <text evidence="1">Belongs to the AccD/PCCB family.</text>
</comment>
<evidence type="ECO:0000256" key="2">
    <source>
        <dbReference type="ARBA" id="ARBA00046317"/>
    </source>
</evidence>
<dbReference type="InterPro" id="IPR045190">
    <property type="entry name" value="MCCB/AccD1-like"/>
</dbReference>
<comment type="pathway">
    <text evidence="2">Amino-acid degradation; L-leucine degradation.</text>
</comment>
<dbReference type="PROSITE" id="PS50989">
    <property type="entry name" value="COA_CT_CTER"/>
    <property type="match status" value="1"/>
</dbReference>
<dbReference type="PANTHER" id="PTHR22855">
    <property type="entry name" value="ACETYL, PROPIONYL, PYRUVATE, AND GLUTACONYL CARBOXYLASE-RELATED"/>
    <property type="match status" value="1"/>
</dbReference>
<organism evidence="3 4">
    <name type="scientific">Burkholderia cenocepacia</name>
    <dbReference type="NCBI Taxonomy" id="95486"/>
    <lineage>
        <taxon>Bacteria</taxon>
        <taxon>Pseudomonadati</taxon>
        <taxon>Pseudomonadota</taxon>
        <taxon>Betaproteobacteria</taxon>
        <taxon>Burkholderiales</taxon>
        <taxon>Burkholderiaceae</taxon>
        <taxon>Burkholderia</taxon>
        <taxon>Burkholderia cepacia complex</taxon>
    </lineage>
</organism>
<dbReference type="InterPro" id="IPR029045">
    <property type="entry name" value="ClpP/crotonase-like_dom_sf"/>
</dbReference>
<dbReference type="InterPro" id="IPR034733">
    <property type="entry name" value="AcCoA_carboxyl_beta"/>
</dbReference>
<dbReference type="PROSITE" id="PS50980">
    <property type="entry name" value="COA_CT_NTER"/>
    <property type="match status" value="1"/>
</dbReference>
<protein>
    <submittedName>
        <fullName evidence="3">Methylcrotonoyl-CoA carboxylase</fullName>
    </submittedName>
</protein>
<evidence type="ECO:0000313" key="3">
    <source>
        <dbReference type="EMBL" id="AWG28823.1"/>
    </source>
</evidence>
<dbReference type="SUPFAM" id="SSF52096">
    <property type="entry name" value="ClpP/crotonase"/>
    <property type="match status" value="2"/>
</dbReference>
<dbReference type="FunFam" id="3.90.226.10:FF:000004">
    <property type="entry name" value="Methylcrotonoyl-CoA carboxylase beta chain"/>
    <property type="match status" value="1"/>
</dbReference>
<gene>
    <name evidence="3" type="ORF">B9Z07_08135</name>
</gene>
<dbReference type="Pfam" id="PF01039">
    <property type="entry name" value="Carboxyl_trans"/>
    <property type="match status" value="1"/>
</dbReference>